<reference evidence="4 5" key="1">
    <citation type="journal article" date="2023" name="Elife">
        <title>Identification of key yeast species and microbe-microbe interactions impacting larval growth of Drosophila in the wild.</title>
        <authorList>
            <person name="Mure A."/>
            <person name="Sugiura Y."/>
            <person name="Maeda R."/>
            <person name="Honda K."/>
            <person name="Sakurai N."/>
            <person name="Takahashi Y."/>
            <person name="Watada M."/>
            <person name="Katoh T."/>
            <person name="Gotoh A."/>
            <person name="Gotoh Y."/>
            <person name="Taniguchi I."/>
            <person name="Nakamura K."/>
            <person name="Hayashi T."/>
            <person name="Katayama T."/>
            <person name="Uemura T."/>
            <person name="Hattori Y."/>
        </authorList>
    </citation>
    <scope>NUCLEOTIDE SEQUENCE [LARGE SCALE GENOMIC DNA]</scope>
    <source>
        <strain evidence="4 5">KH-74</strain>
    </source>
</reference>
<dbReference type="PROSITE" id="PS50082">
    <property type="entry name" value="WD_REPEATS_2"/>
    <property type="match status" value="1"/>
</dbReference>
<evidence type="ECO:0000313" key="5">
    <source>
        <dbReference type="Proteomes" id="UP001377567"/>
    </source>
</evidence>
<keyword evidence="1 3" id="KW-0853">WD repeat</keyword>
<dbReference type="InterPro" id="IPR015943">
    <property type="entry name" value="WD40/YVTN_repeat-like_dom_sf"/>
</dbReference>
<dbReference type="Proteomes" id="UP001377567">
    <property type="component" value="Unassembled WGS sequence"/>
</dbReference>
<feature type="repeat" description="WD" evidence="3">
    <location>
        <begin position="257"/>
        <end position="291"/>
    </location>
</feature>
<name>A0AAV5RPU8_MAUHU</name>
<dbReference type="InterPro" id="IPR019775">
    <property type="entry name" value="WD40_repeat_CS"/>
</dbReference>
<protein>
    <submittedName>
        <fullName evidence="4">Bub3 protein</fullName>
    </submittedName>
</protein>
<evidence type="ECO:0000313" key="4">
    <source>
        <dbReference type="EMBL" id="GMM53463.1"/>
    </source>
</evidence>
<evidence type="ECO:0000256" key="3">
    <source>
        <dbReference type="PROSITE-ProRule" id="PRU00221"/>
    </source>
</evidence>
<dbReference type="SUPFAM" id="SSF50978">
    <property type="entry name" value="WD40 repeat-like"/>
    <property type="match status" value="1"/>
</dbReference>
<evidence type="ECO:0000256" key="1">
    <source>
        <dbReference type="ARBA" id="ARBA00022574"/>
    </source>
</evidence>
<accession>A0AAV5RPU8</accession>
<dbReference type="PANTHER" id="PTHR10971">
    <property type="entry name" value="MRNA EXPORT FACTOR AND BUB3"/>
    <property type="match status" value="1"/>
</dbReference>
<dbReference type="Gene3D" id="2.130.10.10">
    <property type="entry name" value="YVTN repeat-like/Quinoprotein amine dehydrogenase"/>
    <property type="match status" value="1"/>
</dbReference>
<evidence type="ECO:0000256" key="2">
    <source>
        <dbReference type="ARBA" id="ARBA00022737"/>
    </source>
</evidence>
<proteinExistence type="predicted"/>
<keyword evidence="2" id="KW-0677">Repeat</keyword>
<dbReference type="InterPro" id="IPR036322">
    <property type="entry name" value="WD40_repeat_dom_sf"/>
</dbReference>
<dbReference type="PROSITE" id="PS00678">
    <property type="entry name" value="WD_REPEATS_1"/>
    <property type="match status" value="1"/>
</dbReference>
<comment type="caution">
    <text evidence="4">The sequence shown here is derived from an EMBL/GenBank/DDBJ whole genome shotgun (WGS) entry which is preliminary data.</text>
</comment>
<dbReference type="EMBL" id="BTGD01000001">
    <property type="protein sequence ID" value="GMM53463.1"/>
    <property type="molecule type" value="Genomic_DNA"/>
</dbReference>
<dbReference type="InterPro" id="IPR001680">
    <property type="entry name" value="WD40_rpt"/>
</dbReference>
<keyword evidence="5" id="KW-1185">Reference proteome</keyword>
<gene>
    <name evidence="4" type="ORF">DAKH74_000790</name>
</gene>
<sequence>MTGNEQVVPIKMRNMPDKYISDMVFADLPEVGPALLVTSWDCALYIYRRVVNPENKEQSIELIKLIRNDSPLLCTCVVKDEIYVGTVTGELLRYDQTHDCFVPAVGLSRSIATMGVCKLLPYQRVDGDYIICVSWDGTINVMDVKRRNLDVWVRAAVEEKVITADSDNNHLVIAITRQKVLLYDLPLSAGSISKVIVPTLKNQIRDIKLLPSKDGYVISTIDGRVAVEYFEERDQQKQFAFRCHRTTLSDVQLVYPVNTLSFIPGTVKLFTGGSDGSVTLWNLETKRKIKQFDKLTTLSVVKLIANDNTLYVGISDDSFKTVPVGSEGTEMALLPSSINIISL</sequence>
<organism evidence="4 5">
    <name type="scientific">Maudiozyma humilis</name>
    <name type="common">Sour dough yeast</name>
    <name type="synonym">Kazachstania humilis</name>
    <dbReference type="NCBI Taxonomy" id="51915"/>
    <lineage>
        <taxon>Eukaryota</taxon>
        <taxon>Fungi</taxon>
        <taxon>Dikarya</taxon>
        <taxon>Ascomycota</taxon>
        <taxon>Saccharomycotina</taxon>
        <taxon>Saccharomycetes</taxon>
        <taxon>Saccharomycetales</taxon>
        <taxon>Saccharomycetaceae</taxon>
        <taxon>Maudiozyma</taxon>
    </lineage>
</organism>
<dbReference type="AlphaFoldDB" id="A0AAV5RPU8"/>